<dbReference type="Pfam" id="PF15377">
    <property type="entry name" value="DUF4604"/>
    <property type="match status" value="1"/>
</dbReference>
<dbReference type="AlphaFoldDB" id="A0A1Y2IJ06"/>
<dbReference type="EMBL" id="KZ084123">
    <property type="protein sequence ID" value="OSC99901.1"/>
    <property type="molecule type" value="Genomic_DNA"/>
</dbReference>
<dbReference type="InterPro" id="IPR027911">
    <property type="entry name" value="DUF4604"/>
</dbReference>
<protein>
    <recommendedName>
        <fullName evidence="2">DUF4604 domain-containing protein</fullName>
    </recommendedName>
</protein>
<dbReference type="PANTHER" id="PTHR31195">
    <property type="entry name" value="GEO02494P1"/>
    <property type="match status" value="1"/>
</dbReference>
<evidence type="ECO:0000256" key="1">
    <source>
        <dbReference type="SAM" id="MobiDB-lite"/>
    </source>
</evidence>
<dbReference type="OrthoDB" id="2553298at2759"/>
<organism evidence="3 4">
    <name type="scientific">Trametes coccinea (strain BRFM310)</name>
    <name type="common">Pycnoporus coccineus</name>
    <dbReference type="NCBI Taxonomy" id="1353009"/>
    <lineage>
        <taxon>Eukaryota</taxon>
        <taxon>Fungi</taxon>
        <taxon>Dikarya</taxon>
        <taxon>Basidiomycota</taxon>
        <taxon>Agaricomycotina</taxon>
        <taxon>Agaricomycetes</taxon>
        <taxon>Polyporales</taxon>
        <taxon>Polyporaceae</taxon>
        <taxon>Trametes</taxon>
    </lineage>
</organism>
<dbReference type="PANTHER" id="PTHR31195:SF2">
    <property type="entry name" value="GEO02494P1"/>
    <property type="match status" value="1"/>
</dbReference>
<reference evidence="3 4" key="1">
    <citation type="journal article" date="2015" name="Biotechnol. Biofuels">
        <title>Enhanced degradation of softwood versus hardwood by the white-rot fungus Pycnoporus coccineus.</title>
        <authorList>
            <person name="Couturier M."/>
            <person name="Navarro D."/>
            <person name="Chevret D."/>
            <person name="Henrissat B."/>
            <person name="Piumi F."/>
            <person name="Ruiz-Duenas F.J."/>
            <person name="Martinez A.T."/>
            <person name="Grigoriev I.V."/>
            <person name="Riley R."/>
            <person name="Lipzen A."/>
            <person name="Berrin J.G."/>
            <person name="Master E.R."/>
            <person name="Rosso M.N."/>
        </authorList>
    </citation>
    <scope>NUCLEOTIDE SEQUENCE [LARGE SCALE GENOMIC DNA]</scope>
    <source>
        <strain evidence="3 4">BRFM310</strain>
    </source>
</reference>
<dbReference type="InterPro" id="IPR040219">
    <property type="entry name" value="KIAA1143-like"/>
</dbReference>
<evidence type="ECO:0000313" key="3">
    <source>
        <dbReference type="EMBL" id="OSC99901.1"/>
    </source>
</evidence>
<dbReference type="Proteomes" id="UP000193067">
    <property type="component" value="Unassembled WGS sequence"/>
</dbReference>
<accession>A0A1Y2IJ06</accession>
<evidence type="ECO:0000259" key="2">
    <source>
        <dbReference type="Pfam" id="PF15377"/>
    </source>
</evidence>
<feature type="compositionally biased region" description="Basic and acidic residues" evidence="1">
    <location>
        <begin position="86"/>
        <end position="100"/>
    </location>
</feature>
<feature type="compositionally biased region" description="Basic residues" evidence="1">
    <location>
        <begin position="176"/>
        <end position="185"/>
    </location>
</feature>
<gene>
    <name evidence="3" type="ORF">PYCCODRAFT_1394379</name>
</gene>
<feature type="domain" description="DUF4604" evidence="2">
    <location>
        <begin position="13"/>
        <end position="194"/>
    </location>
</feature>
<proteinExistence type="predicted"/>
<evidence type="ECO:0000313" key="4">
    <source>
        <dbReference type="Proteomes" id="UP000193067"/>
    </source>
</evidence>
<sequence>MSKEPTRHQLSSRLAYQAKTPAFLLRLQQQHGGGGRGYDEDDEFEDDGSGRPPIPRRPAIPERPDDEPGSAGEDDEDEKPQVVVLKEGKHLTEHEAENERRKAKGLSPLPEPSAEDGKPGVETTQDKQPEAKKQSSAPQGLSFSSGATTKGKNSKRKAIGDGRDDGDSKPQPPAKGSKKKAKKQDKKLLSFGDDA</sequence>
<feature type="region of interest" description="Disordered" evidence="1">
    <location>
        <begin position="25"/>
        <end position="195"/>
    </location>
</feature>
<feature type="compositionally biased region" description="Acidic residues" evidence="1">
    <location>
        <begin position="64"/>
        <end position="78"/>
    </location>
</feature>
<feature type="compositionally biased region" description="Polar residues" evidence="1">
    <location>
        <begin position="134"/>
        <end position="151"/>
    </location>
</feature>
<feature type="compositionally biased region" description="Basic and acidic residues" evidence="1">
    <location>
        <begin position="158"/>
        <end position="168"/>
    </location>
</feature>
<feature type="compositionally biased region" description="Basic and acidic residues" evidence="1">
    <location>
        <begin position="115"/>
        <end position="133"/>
    </location>
</feature>
<name>A0A1Y2IJ06_TRAC3</name>
<keyword evidence="4" id="KW-1185">Reference proteome</keyword>